<dbReference type="InterPro" id="IPR019165">
    <property type="entry name" value="Peptidase_M76_ATP23"/>
</dbReference>
<keyword evidence="5" id="KW-0645">Protease</keyword>
<dbReference type="Proteomes" id="UP001063166">
    <property type="component" value="Unassembled WGS sequence"/>
</dbReference>
<dbReference type="GO" id="GO:0005743">
    <property type="term" value="C:mitochondrial inner membrane"/>
    <property type="evidence" value="ECO:0007669"/>
    <property type="project" value="UniProtKB-SubCell"/>
</dbReference>
<evidence type="ECO:0000256" key="5">
    <source>
        <dbReference type="ARBA" id="ARBA00022670"/>
    </source>
</evidence>
<keyword evidence="8" id="KW-0482">Metalloprotease</keyword>
<evidence type="ECO:0000256" key="1">
    <source>
        <dbReference type="ARBA" id="ARBA00004137"/>
    </source>
</evidence>
<keyword evidence="7" id="KW-0378">Hydrolase</keyword>
<dbReference type="GO" id="GO:0033615">
    <property type="term" value="P:mitochondrial proton-transporting ATP synthase complex assembly"/>
    <property type="evidence" value="ECO:0007669"/>
    <property type="project" value="TreeGrafter"/>
</dbReference>
<dbReference type="GO" id="GO:0046872">
    <property type="term" value="F:metal ion binding"/>
    <property type="evidence" value="ECO:0007669"/>
    <property type="project" value="UniProtKB-KW"/>
</dbReference>
<protein>
    <recommendedName>
        <fullName evidence="4">Mitochondrial inner membrane protease ATP23</fullName>
    </recommendedName>
    <alternativeName>
        <fullName evidence="3">Mitochondrial inner membrane protease atp23</fullName>
    </alternativeName>
</protein>
<keyword evidence="12" id="KW-1185">Reference proteome</keyword>
<evidence type="ECO:0000256" key="10">
    <source>
        <dbReference type="SAM" id="Phobius"/>
    </source>
</evidence>
<feature type="region of interest" description="Disordered" evidence="9">
    <location>
        <begin position="343"/>
        <end position="378"/>
    </location>
</feature>
<feature type="region of interest" description="Disordered" evidence="9">
    <location>
        <begin position="1"/>
        <end position="25"/>
    </location>
</feature>
<feature type="transmembrane region" description="Helical" evidence="10">
    <location>
        <begin position="392"/>
        <end position="412"/>
    </location>
</feature>
<evidence type="ECO:0000313" key="12">
    <source>
        <dbReference type="Proteomes" id="UP001063166"/>
    </source>
</evidence>
<reference evidence="11" key="1">
    <citation type="submission" date="2022-07" db="EMBL/GenBank/DDBJ databases">
        <title>The genome of Lyophyllum shimeji provides insight into the initial evolution of ectomycorrhizal fungal genome.</title>
        <authorList>
            <person name="Kobayashi Y."/>
            <person name="Shibata T."/>
            <person name="Hirakawa H."/>
            <person name="Shigenobu S."/>
            <person name="Nishiyama T."/>
            <person name="Yamada A."/>
            <person name="Hasebe M."/>
            <person name="Kawaguchi M."/>
        </authorList>
    </citation>
    <scope>NUCLEOTIDE SEQUENCE</scope>
    <source>
        <strain evidence="11">AT787</strain>
    </source>
</reference>
<evidence type="ECO:0000256" key="3">
    <source>
        <dbReference type="ARBA" id="ARBA00014312"/>
    </source>
</evidence>
<comment type="subcellular location">
    <subcellularLocation>
        <location evidence="1">Mitochondrion inner membrane</location>
        <topology evidence="1">Peripheral membrane protein</topology>
        <orientation evidence="1">Intermembrane side</orientation>
    </subcellularLocation>
</comment>
<dbReference type="PANTHER" id="PTHR21711">
    <property type="entry name" value="MITOCHONDRIAL INNER MEMBRANE PROTEASE"/>
    <property type="match status" value="1"/>
</dbReference>
<gene>
    <name evidence="11" type="primary">ATP23</name>
    <name evidence="11" type="ORF">LshimejAT787_1402630</name>
</gene>
<dbReference type="Pfam" id="PF09768">
    <property type="entry name" value="Peptidase_M76"/>
    <property type="match status" value="1"/>
</dbReference>
<keyword evidence="10" id="KW-0812">Transmembrane</keyword>
<accession>A0A9P3UV37</accession>
<sequence length="413" mass="44320">MDDSEKSSSSRQPPPPTPAQPTSAFERWRRKAMLVTGLGVTEEERLEDLRMHQTRQCEKTKTYLMNYSPPVVFMLQHLKLSGCEVPPQNILCAPCDWSRAGGFSPDPGAVVLCSGHFFSQKHMESTLVHELVHMYDHCKFKVDWSNLRHHACSELEWRLPVHTRTAPRLRILLQTAPGLCATPSHNFGGRKPGVPRCCCGRRLSTKSGIAVSTTRGRLMRFIELACRTRGGGVDRGRIYIRSSASCPSSLLWLPALRSSFLTTRLLVDQSPFHGPPLPATQRLSPWSSLTRSSITRFAIANNVIPEQGSIDLVLPIVPAGAGYTLNAVDIGNINNHDIAAASTKTSAGPPTSGGSTISVPASSPSFGSTRTGGSGNSAPSSFNGASALKVNMNIGAAAAVLFSAVAGAAIVAL</sequence>
<dbReference type="EMBL" id="BRPK01000014">
    <property type="protein sequence ID" value="GLB43751.1"/>
    <property type="molecule type" value="Genomic_DNA"/>
</dbReference>
<keyword evidence="10" id="KW-1133">Transmembrane helix</keyword>
<keyword evidence="10" id="KW-0472">Membrane</keyword>
<dbReference type="OrthoDB" id="285308at2759"/>
<comment type="similarity">
    <text evidence="2">Belongs to the peptidase M76 family.</text>
</comment>
<organism evidence="11 12">
    <name type="scientific">Lyophyllum shimeji</name>
    <name type="common">Hon-shimeji</name>
    <name type="synonym">Tricholoma shimeji</name>
    <dbReference type="NCBI Taxonomy" id="47721"/>
    <lineage>
        <taxon>Eukaryota</taxon>
        <taxon>Fungi</taxon>
        <taxon>Dikarya</taxon>
        <taxon>Basidiomycota</taxon>
        <taxon>Agaricomycotina</taxon>
        <taxon>Agaricomycetes</taxon>
        <taxon>Agaricomycetidae</taxon>
        <taxon>Agaricales</taxon>
        <taxon>Tricholomatineae</taxon>
        <taxon>Lyophyllaceae</taxon>
        <taxon>Lyophyllum</taxon>
    </lineage>
</organism>
<dbReference type="AlphaFoldDB" id="A0A9P3UV37"/>
<evidence type="ECO:0000256" key="7">
    <source>
        <dbReference type="ARBA" id="ARBA00022801"/>
    </source>
</evidence>
<dbReference type="PANTHER" id="PTHR21711:SF0">
    <property type="entry name" value="MITOCHONDRIAL INNER MEMBRANE PROTEASE ATP23 HOMOLOG"/>
    <property type="match status" value="1"/>
</dbReference>
<dbReference type="GO" id="GO:0004222">
    <property type="term" value="F:metalloendopeptidase activity"/>
    <property type="evidence" value="ECO:0007669"/>
    <property type="project" value="InterPro"/>
</dbReference>
<evidence type="ECO:0000256" key="9">
    <source>
        <dbReference type="SAM" id="MobiDB-lite"/>
    </source>
</evidence>
<name>A0A9P3UV37_LYOSH</name>
<keyword evidence="6" id="KW-0479">Metal-binding</keyword>
<evidence type="ECO:0000256" key="8">
    <source>
        <dbReference type="ARBA" id="ARBA00023049"/>
    </source>
</evidence>
<evidence type="ECO:0000256" key="4">
    <source>
        <dbReference type="ARBA" id="ARBA00014615"/>
    </source>
</evidence>
<evidence type="ECO:0000256" key="2">
    <source>
        <dbReference type="ARBA" id="ARBA00009915"/>
    </source>
</evidence>
<comment type="caution">
    <text evidence="11">The sequence shown here is derived from an EMBL/GenBank/DDBJ whole genome shotgun (WGS) entry which is preliminary data.</text>
</comment>
<evidence type="ECO:0000313" key="11">
    <source>
        <dbReference type="EMBL" id="GLB43751.1"/>
    </source>
</evidence>
<dbReference type="GO" id="GO:0034982">
    <property type="term" value="P:mitochondrial protein processing"/>
    <property type="evidence" value="ECO:0007669"/>
    <property type="project" value="TreeGrafter"/>
</dbReference>
<evidence type="ECO:0000256" key="6">
    <source>
        <dbReference type="ARBA" id="ARBA00022723"/>
    </source>
</evidence>
<feature type="compositionally biased region" description="Polar residues" evidence="9">
    <location>
        <begin position="343"/>
        <end position="369"/>
    </location>
</feature>
<proteinExistence type="inferred from homology"/>